<dbReference type="AlphaFoldDB" id="A0AAP6L3P7"/>
<dbReference type="NCBIfam" id="TIGR01635">
    <property type="entry name" value="tail_comp_S"/>
    <property type="match status" value="1"/>
</dbReference>
<dbReference type="RefSeq" id="WP_319918033.1">
    <property type="nucleotide sequence ID" value="NZ_JAWZXF010000021.1"/>
</dbReference>
<organism evidence="1 2">
    <name type="scientific">Aeromonas media</name>
    <dbReference type="NCBI Taxonomy" id="651"/>
    <lineage>
        <taxon>Bacteria</taxon>
        <taxon>Pseudomonadati</taxon>
        <taxon>Pseudomonadota</taxon>
        <taxon>Gammaproteobacteria</taxon>
        <taxon>Aeromonadales</taxon>
        <taxon>Aeromonadaceae</taxon>
        <taxon>Aeromonas</taxon>
    </lineage>
</organism>
<evidence type="ECO:0000313" key="2">
    <source>
        <dbReference type="Proteomes" id="UP001285835"/>
    </source>
</evidence>
<reference evidence="1" key="1">
    <citation type="submission" date="2023-11" db="EMBL/GenBank/DDBJ databases">
        <title>WGS of Aeromonas in Northern Israel.</title>
        <authorList>
            <person name="Hershko Y."/>
        </authorList>
    </citation>
    <scope>NUCLEOTIDE SEQUENCE</scope>
    <source>
        <strain evidence="1">02297</strain>
    </source>
</reference>
<protein>
    <submittedName>
        <fullName evidence="1">Phage virion morphogenesis protein</fullName>
    </submittedName>
</protein>
<dbReference type="Pfam" id="PF05069">
    <property type="entry name" value="Phage_tail_S"/>
    <property type="match status" value="1"/>
</dbReference>
<proteinExistence type="predicted"/>
<dbReference type="InterPro" id="IPR006522">
    <property type="entry name" value="Phage_virion_morphogenesis"/>
</dbReference>
<dbReference type="EMBL" id="JAWZXF010000021">
    <property type="protein sequence ID" value="MDX7924102.1"/>
    <property type="molecule type" value="Genomic_DNA"/>
</dbReference>
<comment type="caution">
    <text evidence="1">The sequence shown here is derived from an EMBL/GenBank/DDBJ whole genome shotgun (WGS) entry which is preliminary data.</text>
</comment>
<accession>A0AAP6L3P7</accession>
<evidence type="ECO:0000313" key="1">
    <source>
        <dbReference type="EMBL" id="MDX7924102.1"/>
    </source>
</evidence>
<gene>
    <name evidence="1" type="ORF">SJS82_19430</name>
</gene>
<sequence length="212" mass="24532">MAADLDRLTHFAARVELIRANLSQRELARFADQMAKEMRESNAQRIKVNVTPEGDQMDPRKPQRGNREIKFIYTTSDNEVRHLKSWRGTRSYIIGFDIMRGGIRTFKRSRIKRFIKVDASKGDAINKSKIKRKMFSRLIKSKWLKAKGYNDRAEVYFASTAEKVAHIHHYGLKDKGSKGQDIQYPERPLLGMDAKDIDKVEDLLLAHLTKGL</sequence>
<name>A0AAP6L3P7_AERME</name>
<dbReference type="Proteomes" id="UP001285835">
    <property type="component" value="Unassembled WGS sequence"/>
</dbReference>